<dbReference type="PANTHER" id="PTHR43302:SF5">
    <property type="entry name" value="TRANSPORTER ARSB-RELATED"/>
    <property type="match status" value="1"/>
</dbReference>
<keyword evidence="7 8" id="KW-0472">Membrane</keyword>
<dbReference type="GO" id="GO:0005886">
    <property type="term" value="C:plasma membrane"/>
    <property type="evidence" value="ECO:0007669"/>
    <property type="project" value="UniProtKB-SubCell"/>
</dbReference>
<dbReference type="EMBL" id="LGAA01000022">
    <property type="protein sequence ID" value="KPD02242.1"/>
    <property type="molecule type" value="Genomic_DNA"/>
</dbReference>
<proteinExistence type="inferred from homology"/>
<feature type="transmembrane region" description="Helical" evidence="8">
    <location>
        <begin position="224"/>
        <end position="241"/>
    </location>
</feature>
<keyword evidence="4" id="KW-1003">Cell membrane</keyword>
<evidence type="ECO:0000256" key="2">
    <source>
        <dbReference type="ARBA" id="ARBA00009843"/>
    </source>
</evidence>
<dbReference type="PRINTS" id="PR00758">
    <property type="entry name" value="ARSENICPUMP"/>
</dbReference>
<feature type="transmembrane region" description="Helical" evidence="8">
    <location>
        <begin position="89"/>
        <end position="122"/>
    </location>
</feature>
<feature type="transmembrane region" description="Helical" evidence="8">
    <location>
        <begin position="58"/>
        <end position="77"/>
    </location>
</feature>
<comment type="caution">
    <text evidence="10">The sequence shown here is derived from an EMBL/GenBank/DDBJ whole genome shotgun (WGS) entry which is preliminary data.</text>
</comment>
<dbReference type="Proteomes" id="UP000053226">
    <property type="component" value="Unassembled WGS sequence"/>
</dbReference>
<keyword evidence="6 8" id="KW-1133">Transmembrane helix</keyword>
<evidence type="ECO:0000313" key="10">
    <source>
        <dbReference type="EMBL" id="KPD02242.1"/>
    </source>
</evidence>
<dbReference type="OrthoDB" id="9766267at2"/>
<comment type="subcellular location">
    <subcellularLocation>
        <location evidence="1">Cell membrane</location>
        <topology evidence="1">Multi-pass membrane protein</topology>
    </subcellularLocation>
</comment>
<evidence type="ECO:0000313" key="11">
    <source>
        <dbReference type="Proteomes" id="UP000053226"/>
    </source>
</evidence>
<keyword evidence="5 8" id="KW-0812">Transmembrane</keyword>
<evidence type="ECO:0000256" key="6">
    <source>
        <dbReference type="ARBA" id="ARBA00022989"/>
    </source>
</evidence>
<keyword evidence="11" id="KW-1185">Reference proteome</keyword>
<dbReference type="InterPro" id="IPR000802">
    <property type="entry name" value="Arsenical_pump_ArsB"/>
</dbReference>
<feature type="transmembrane region" description="Helical" evidence="8">
    <location>
        <begin position="314"/>
        <end position="336"/>
    </location>
</feature>
<evidence type="ECO:0000256" key="3">
    <source>
        <dbReference type="ARBA" id="ARBA00022448"/>
    </source>
</evidence>
<feature type="transmembrane region" description="Helical" evidence="8">
    <location>
        <begin position="173"/>
        <end position="195"/>
    </location>
</feature>
<feature type="transmembrane region" description="Helical" evidence="8">
    <location>
        <begin position="348"/>
        <end position="373"/>
    </location>
</feature>
<evidence type="ECO:0000256" key="5">
    <source>
        <dbReference type="ARBA" id="ARBA00022692"/>
    </source>
</evidence>
<accession>A0A0N0I9J6</accession>
<keyword evidence="3" id="KW-0813">Transport</keyword>
<evidence type="ECO:0000259" key="9">
    <source>
        <dbReference type="Pfam" id="PF03600"/>
    </source>
</evidence>
<feature type="transmembrane region" description="Helical" evidence="8">
    <location>
        <begin position="275"/>
        <end position="294"/>
    </location>
</feature>
<feature type="transmembrane region" description="Helical" evidence="8">
    <location>
        <begin position="28"/>
        <end position="46"/>
    </location>
</feature>
<evidence type="ECO:0000256" key="4">
    <source>
        <dbReference type="ARBA" id="ARBA00022475"/>
    </source>
</evidence>
<comment type="similarity">
    <text evidence="2">Belongs to the CitM (TC 2.A.11) transporter family.</text>
</comment>
<dbReference type="InterPro" id="IPR004680">
    <property type="entry name" value="Cit_transptr-like_dom"/>
</dbReference>
<feature type="transmembrane region" description="Helical" evidence="8">
    <location>
        <begin position="134"/>
        <end position="153"/>
    </location>
</feature>
<name>A0A0N0I9J6_9GAMM</name>
<dbReference type="PANTHER" id="PTHR43302">
    <property type="entry name" value="TRANSPORTER ARSB-RELATED"/>
    <property type="match status" value="1"/>
</dbReference>
<dbReference type="GO" id="GO:0015105">
    <property type="term" value="F:arsenite transmembrane transporter activity"/>
    <property type="evidence" value="ECO:0007669"/>
    <property type="project" value="InterPro"/>
</dbReference>
<gene>
    <name evidence="10" type="ORF">M992_2237</name>
</gene>
<feature type="domain" description="Citrate transporter-like" evidence="9">
    <location>
        <begin position="24"/>
        <end position="353"/>
    </location>
</feature>
<reference evidence="10 11" key="1">
    <citation type="submission" date="2015-07" db="EMBL/GenBank/DDBJ databases">
        <title>ATOL: Assembling a taxonomically balanced genome-scale reconstruction of the evolutionary history of the Enterobacteriaceae.</title>
        <authorList>
            <person name="Plunkett G.III."/>
            <person name="Neeno-Eckwall E.C."/>
            <person name="Glasner J.D."/>
            <person name="Perna N.T."/>
        </authorList>
    </citation>
    <scope>NUCLEOTIDE SEQUENCE [LARGE SCALE GENOMIC DNA]</scope>
    <source>
        <strain evidence="10 11">ATCC 35017</strain>
    </source>
</reference>
<protein>
    <submittedName>
        <fullName evidence="10">Putative membrane anion transport protein</fullName>
    </submittedName>
</protein>
<sequence>MEITILVFLVVYIAMGFGKLPGFKVDRTGAAVIGALAMMAAGSITAQQSWAAIDYRTIGMLFGLMVVSASFVVSGFYDWTAHRVANLKVSAPILLAVLIAVGGLLSALLTNDVVVVAMTPLLVSITLSRGLNPIPFLLGFCFAANNGAAGSLIGSPQNMIAAQGLDLSFVGLLQVSALPALVSLPIIWAVLSIIYRKRWYLSSADSALPSLNNQEKTPLNLWETSKAGIITAIVIVAFVVSDIPRELIALTAAGFLLLNRSIASSDMLKLVDGNLLLLIMGLFVVNAAFSATGLPQSLLNDLHHAGVDLNNPLILFFTTGVLSSIVGNNPAVMLLVPFLAPDGNAEALGAALVLGSGFSSNLFVFGSLAGIIVVEQAAVYGVKISFMEFAKSGGIVAVICMAMAAGWIIFTG</sequence>
<dbReference type="AlphaFoldDB" id="A0A0N0I9J6"/>
<evidence type="ECO:0000256" key="7">
    <source>
        <dbReference type="ARBA" id="ARBA00023136"/>
    </source>
</evidence>
<dbReference type="Pfam" id="PF03600">
    <property type="entry name" value="CitMHS"/>
    <property type="match status" value="1"/>
</dbReference>
<organism evidence="10 11">
    <name type="scientific">Moellerella wisconsensis ATCC 35017</name>
    <dbReference type="NCBI Taxonomy" id="1354267"/>
    <lineage>
        <taxon>Bacteria</taxon>
        <taxon>Pseudomonadati</taxon>
        <taxon>Pseudomonadota</taxon>
        <taxon>Gammaproteobacteria</taxon>
        <taxon>Enterobacterales</taxon>
        <taxon>Morganellaceae</taxon>
        <taxon>Moellerella</taxon>
    </lineage>
</organism>
<evidence type="ECO:0000256" key="8">
    <source>
        <dbReference type="SAM" id="Phobius"/>
    </source>
</evidence>
<feature type="transmembrane region" description="Helical" evidence="8">
    <location>
        <begin position="393"/>
        <end position="410"/>
    </location>
</feature>
<dbReference type="RefSeq" id="WP_053908672.1">
    <property type="nucleotide sequence ID" value="NZ_CAWMUS010000022.1"/>
</dbReference>
<evidence type="ECO:0000256" key="1">
    <source>
        <dbReference type="ARBA" id="ARBA00004651"/>
    </source>
</evidence>